<gene>
    <name evidence="1" type="ORF">JCM17207_05550</name>
</gene>
<evidence type="ECO:0000313" key="2">
    <source>
        <dbReference type="Proteomes" id="UP001055185"/>
    </source>
</evidence>
<keyword evidence="2" id="KW-1185">Reference proteome</keyword>
<protein>
    <recommendedName>
        <fullName evidence="3">Resolvase/invertase-type recombinase catalytic domain-containing protein</fullName>
    </recommendedName>
</protein>
<comment type="caution">
    <text evidence="1">The sequence shown here is derived from an EMBL/GenBank/DDBJ whole genome shotgun (WGS) entry which is preliminary data.</text>
</comment>
<dbReference type="Proteomes" id="UP001055185">
    <property type="component" value="Unassembled WGS sequence"/>
</dbReference>
<organism evidence="1 2">
    <name type="scientific">Faecalibacterium gallinarum</name>
    <dbReference type="NCBI Taxonomy" id="2903556"/>
    <lineage>
        <taxon>Bacteria</taxon>
        <taxon>Bacillati</taxon>
        <taxon>Bacillota</taxon>
        <taxon>Clostridia</taxon>
        <taxon>Eubacteriales</taxon>
        <taxon>Oscillospiraceae</taxon>
        <taxon>Faecalibacterium</taxon>
    </lineage>
</organism>
<name>A0AA37MYG6_9FIRM</name>
<evidence type="ECO:0000313" key="1">
    <source>
        <dbReference type="EMBL" id="GJN63930.1"/>
    </source>
</evidence>
<dbReference type="EMBL" id="BQKV01000021">
    <property type="protein sequence ID" value="GJN63930.1"/>
    <property type="molecule type" value="Genomic_DNA"/>
</dbReference>
<evidence type="ECO:0008006" key="3">
    <source>
        <dbReference type="Google" id="ProtNLM"/>
    </source>
</evidence>
<sequence>MVRTEDIKITALYERLSRDDEQVGESNSIQNHDVMYRGWITPKNITS</sequence>
<accession>A0AA37MYG6</accession>
<proteinExistence type="predicted"/>
<reference evidence="1" key="1">
    <citation type="journal article" date="2022" name="Int. J. Syst. Evol. Microbiol.">
        <title>Genome-based, phenotypic and chemotaxonomic classification of Faecalibacterium strains: proposal of three novel species Faecalibacterium duncaniae sp. nov., Faecalibacterium hattorii sp. nov. and Faecalibacterium gallinarum sp. nov. .</title>
        <authorList>
            <person name="Sakamoto M."/>
            <person name="Sakurai N."/>
            <person name="Tanno H."/>
            <person name="Iino T."/>
            <person name="Ohkuma M."/>
            <person name="Endo A."/>
        </authorList>
    </citation>
    <scope>NUCLEOTIDE SEQUENCE</scope>
    <source>
        <strain evidence="1">JCM 17207</strain>
    </source>
</reference>
<dbReference type="AlphaFoldDB" id="A0AA37MYG6"/>